<keyword evidence="7 8" id="KW-0472">Membrane</keyword>
<dbReference type="Gramene" id="KGN63934">
    <property type="protein sequence ID" value="KGN63934"/>
    <property type="gene ID" value="Csa_1G029610"/>
</dbReference>
<feature type="transmembrane region" description="Helical" evidence="8">
    <location>
        <begin position="95"/>
        <end position="114"/>
    </location>
</feature>
<evidence type="ECO:0000256" key="5">
    <source>
        <dbReference type="ARBA" id="ARBA00022692"/>
    </source>
</evidence>
<organism evidence="11 12">
    <name type="scientific">Cucumis sativus</name>
    <name type="common">Cucumber</name>
    <dbReference type="NCBI Taxonomy" id="3659"/>
    <lineage>
        <taxon>Eukaryota</taxon>
        <taxon>Viridiplantae</taxon>
        <taxon>Streptophyta</taxon>
        <taxon>Embryophyta</taxon>
        <taxon>Tracheophyta</taxon>
        <taxon>Spermatophyta</taxon>
        <taxon>Magnoliopsida</taxon>
        <taxon>eudicotyledons</taxon>
        <taxon>Gunneridae</taxon>
        <taxon>Pentapetalae</taxon>
        <taxon>rosids</taxon>
        <taxon>fabids</taxon>
        <taxon>Cucurbitales</taxon>
        <taxon>Cucurbitaceae</taxon>
        <taxon>Benincaseae</taxon>
        <taxon>Cucumis</taxon>
    </lineage>
</organism>
<evidence type="ECO:0000256" key="2">
    <source>
        <dbReference type="ARBA" id="ARBA00007651"/>
    </source>
</evidence>
<feature type="compositionally biased region" description="Polar residues" evidence="9">
    <location>
        <begin position="193"/>
        <end position="213"/>
    </location>
</feature>
<feature type="domain" description="Casparian strip membrane protein" evidence="10">
    <location>
        <begin position="6"/>
        <end position="116"/>
    </location>
</feature>
<dbReference type="KEGG" id="csv:105434630"/>
<keyword evidence="4 8" id="KW-1003">Cell membrane</keyword>
<comment type="subcellular location">
    <subcellularLocation>
        <location evidence="1 8">Cell membrane</location>
        <topology evidence="1 8">Multi-pass membrane protein</topology>
    </subcellularLocation>
</comment>
<dbReference type="Proteomes" id="UP000029981">
    <property type="component" value="Chromosome 1"/>
</dbReference>
<protein>
    <recommendedName>
        <fullName evidence="8">CASP-like protein</fullName>
    </recommendedName>
</protein>
<comment type="subunit">
    <text evidence="3 8">Homodimer and heterodimers.</text>
</comment>
<evidence type="ECO:0000313" key="12">
    <source>
        <dbReference type="Proteomes" id="UP000029981"/>
    </source>
</evidence>
<dbReference type="EMBL" id="CM002922">
    <property type="protein sequence ID" value="KGN63934.1"/>
    <property type="molecule type" value="Genomic_DNA"/>
</dbReference>
<dbReference type="Pfam" id="PF04535">
    <property type="entry name" value="CASP_dom"/>
    <property type="match status" value="1"/>
</dbReference>
<evidence type="ECO:0000256" key="4">
    <source>
        <dbReference type="ARBA" id="ARBA00022475"/>
    </source>
</evidence>
<reference evidence="11 12" key="1">
    <citation type="journal article" date="2009" name="Nat. Genet.">
        <title>The genome of the cucumber, Cucumis sativus L.</title>
        <authorList>
            <person name="Huang S."/>
            <person name="Li R."/>
            <person name="Zhang Z."/>
            <person name="Li L."/>
            <person name="Gu X."/>
            <person name="Fan W."/>
            <person name="Lucas W.J."/>
            <person name="Wang X."/>
            <person name="Xie B."/>
            <person name="Ni P."/>
            <person name="Ren Y."/>
            <person name="Zhu H."/>
            <person name="Li J."/>
            <person name="Lin K."/>
            <person name="Jin W."/>
            <person name="Fei Z."/>
            <person name="Li G."/>
            <person name="Staub J."/>
            <person name="Kilian A."/>
            <person name="van der Vossen E.A."/>
            <person name="Wu Y."/>
            <person name="Guo J."/>
            <person name="He J."/>
            <person name="Jia Z."/>
            <person name="Ren Y."/>
            <person name="Tian G."/>
            <person name="Lu Y."/>
            <person name="Ruan J."/>
            <person name="Qian W."/>
            <person name="Wang M."/>
            <person name="Huang Q."/>
            <person name="Li B."/>
            <person name="Xuan Z."/>
            <person name="Cao J."/>
            <person name="Asan"/>
            <person name="Wu Z."/>
            <person name="Zhang J."/>
            <person name="Cai Q."/>
            <person name="Bai Y."/>
            <person name="Zhao B."/>
            <person name="Han Y."/>
            <person name="Li Y."/>
            <person name="Li X."/>
            <person name="Wang S."/>
            <person name="Shi Q."/>
            <person name="Liu S."/>
            <person name="Cho W.K."/>
            <person name="Kim J.Y."/>
            <person name="Xu Y."/>
            <person name="Heller-Uszynska K."/>
            <person name="Miao H."/>
            <person name="Cheng Z."/>
            <person name="Zhang S."/>
            <person name="Wu J."/>
            <person name="Yang Y."/>
            <person name="Kang H."/>
            <person name="Li M."/>
            <person name="Liang H."/>
            <person name="Ren X."/>
            <person name="Shi Z."/>
            <person name="Wen M."/>
            <person name="Jian M."/>
            <person name="Yang H."/>
            <person name="Zhang G."/>
            <person name="Yang Z."/>
            <person name="Chen R."/>
            <person name="Liu S."/>
            <person name="Li J."/>
            <person name="Ma L."/>
            <person name="Liu H."/>
            <person name="Zhou Y."/>
            <person name="Zhao J."/>
            <person name="Fang X."/>
            <person name="Li G."/>
            <person name="Fang L."/>
            <person name="Li Y."/>
            <person name="Liu D."/>
            <person name="Zheng H."/>
            <person name="Zhang Y."/>
            <person name="Qin N."/>
            <person name="Li Z."/>
            <person name="Yang G."/>
            <person name="Yang S."/>
            <person name="Bolund L."/>
            <person name="Kristiansen K."/>
            <person name="Zheng H."/>
            <person name="Li S."/>
            <person name="Zhang X."/>
            <person name="Yang H."/>
            <person name="Wang J."/>
            <person name="Sun R."/>
            <person name="Zhang B."/>
            <person name="Jiang S."/>
            <person name="Wang J."/>
            <person name="Du Y."/>
            <person name="Li S."/>
        </authorList>
    </citation>
    <scope>NUCLEOTIDE SEQUENCE [LARGE SCALE GENOMIC DNA]</scope>
    <source>
        <strain evidence="12">cv. 9930</strain>
    </source>
</reference>
<evidence type="ECO:0000259" key="10">
    <source>
        <dbReference type="Pfam" id="PF04535"/>
    </source>
</evidence>
<keyword evidence="12" id="KW-1185">Reference proteome</keyword>
<sequence>MDPKVLALIGIGLRIFVFICLLIALVVIATDKLSLINGFKATFNDIHGYRYVLSVAVIGLAHTILQLGFSIYHVLTQNIPFWNGLPQVNYYADQVITWMLATGVGAGFAVSRELKSYVDSRTKKEFGDNDYGFFSPAIEEQKSLIDDFFNKATVATAILFLAFISMATLLLLSPFNRIKPTPLPAQDPEAQKSEAQSSQVQHTEAQSSEPPSS</sequence>
<dbReference type="GO" id="GO:0005886">
    <property type="term" value="C:plasma membrane"/>
    <property type="evidence" value="ECO:0007669"/>
    <property type="project" value="UniProtKB-SubCell"/>
</dbReference>
<dbReference type="PANTHER" id="PTHR33573">
    <property type="entry name" value="CASP-LIKE PROTEIN 4A4"/>
    <property type="match status" value="1"/>
</dbReference>
<reference evidence="11 12" key="2">
    <citation type="journal article" date="2009" name="PLoS ONE">
        <title>An integrated genetic and cytogenetic map of the cucumber genome.</title>
        <authorList>
            <person name="Ren Y."/>
            <person name="Zhang Z."/>
            <person name="Liu J."/>
            <person name="Staub J.E."/>
            <person name="Han Y."/>
            <person name="Cheng Z."/>
            <person name="Li X."/>
            <person name="Lu J."/>
            <person name="Miao H."/>
            <person name="Kang H."/>
            <person name="Xie B."/>
            <person name="Gu X."/>
            <person name="Wang X."/>
            <person name="Du Y."/>
            <person name="Jin W."/>
            <person name="Huang S."/>
        </authorList>
    </citation>
    <scope>NUCLEOTIDE SEQUENCE [LARGE SCALE GENOMIC DNA]</scope>
    <source>
        <strain evidence="12">cv. 9930</strain>
    </source>
</reference>
<gene>
    <name evidence="11" type="ORF">Csa_1G029610</name>
</gene>
<dbReference type="AlphaFoldDB" id="A0A0A0LSG6"/>
<evidence type="ECO:0000256" key="3">
    <source>
        <dbReference type="ARBA" id="ARBA00011489"/>
    </source>
</evidence>
<comment type="similarity">
    <text evidence="2 8">Belongs to the Casparian strip membrane proteins (CASP) family.</text>
</comment>
<name>A0A0A0LSG6_CUCSA</name>
<evidence type="ECO:0000256" key="9">
    <source>
        <dbReference type="SAM" id="MobiDB-lite"/>
    </source>
</evidence>
<feature type="transmembrane region" description="Helical" evidence="8">
    <location>
        <begin position="6"/>
        <end position="30"/>
    </location>
</feature>
<evidence type="ECO:0000256" key="1">
    <source>
        <dbReference type="ARBA" id="ARBA00004651"/>
    </source>
</evidence>
<accession>A0A0A0LSG6</accession>
<keyword evidence="6 8" id="KW-1133">Transmembrane helix</keyword>
<feature type="region of interest" description="Disordered" evidence="9">
    <location>
        <begin position="181"/>
        <end position="213"/>
    </location>
</feature>
<dbReference type="OrthoDB" id="685197at2759"/>
<evidence type="ECO:0000256" key="6">
    <source>
        <dbReference type="ARBA" id="ARBA00022989"/>
    </source>
</evidence>
<evidence type="ECO:0000256" key="8">
    <source>
        <dbReference type="RuleBase" id="RU361233"/>
    </source>
</evidence>
<proteinExistence type="inferred from homology"/>
<dbReference type="PANTHER" id="PTHR33573:SF17">
    <property type="entry name" value="CASP-LIKE PROTEIN 4D1"/>
    <property type="match status" value="1"/>
</dbReference>
<reference evidence="11 12" key="3">
    <citation type="journal article" date="2010" name="BMC Genomics">
        <title>Transcriptome sequencing and comparative analysis of cucumber flowers with different sex types.</title>
        <authorList>
            <person name="Guo S."/>
            <person name="Zheng Y."/>
            <person name="Joung J.G."/>
            <person name="Liu S."/>
            <person name="Zhang Z."/>
            <person name="Crasta O.R."/>
            <person name="Sobral B.W."/>
            <person name="Xu Y."/>
            <person name="Huang S."/>
            <person name="Fei Z."/>
        </authorList>
    </citation>
    <scope>NUCLEOTIDE SEQUENCE [LARGE SCALE GENOMIC DNA]</scope>
    <source>
        <strain evidence="12">cv. 9930</strain>
    </source>
</reference>
<evidence type="ECO:0000313" key="11">
    <source>
        <dbReference type="EMBL" id="KGN63934.1"/>
    </source>
</evidence>
<feature type="transmembrane region" description="Helical" evidence="8">
    <location>
        <begin position="51"/>
        <end position="75"/>
    </location>
</feature>
<evidence type="ECO:0000256" key="7">
    <source>
        <dbReference type="ARBA" id="ARBA00023136"/>
    </source>
</evidence>
<feature type="transmembrane region" description="Helical" evidence="8">
    <location>
        <begin position="152"/>
        <end position="172"/>
    </location>
</feature>
<dbReference type="InterPro" id="IPR006702">
    <property type="entry name" value="CASP_dom"/>
</dbReference>
<reference evidence="11 12" key="4">
    <citation type="journal article" date="2011" name="BMC Genomics">
        <title>RNA-Seq improves annotation of protein-coding genes in the cucumber genome.</title>
        <authorList>
            <person name="Li Z."/>
            <person name="Zhang Z."/>
            <person name="Yan P."/>
            <person name="Huang S."/>
            <person name="Fei Z."/>
            <person name="Lin K."/>
        </authorList>
    </citation>
    <scope>NUCLEOTIDE SEQUENCE [LARGE SCALE GENOMIC DNA]</scope>
    <source>
        <strain evidence="12">cv. 9930</strain>
    </source>
</reference>
<keyword evidence="5 8" id="KW-0812">Transmembrane</keyword>